<dbReference type="SUPFAM" id="SSF50969">
    <property type="entry name" value="YVTN repeat-like/Quinoprotein amine dehydrogenase"/>
    <property type="match status" value="1"/>
</dbReference>
<dbReference type="InterPro" id="IPR011044">
    <property type="entry name" value="Quino_amine_DH_bsu"/>
</dbReference>
<gene>
    <name evidence="1" type="ORF">BD324DRAFT_678329</name>
</gene>
<dbReference type="InterPro" id="IPR011047">
    <property type="entry name" value="Quinoprotein_ADH-like_sf"/>
</dbReference>
<dbReference type="GO" id="GO:0032040">
    <property type="term" value="C:small-subunit processome"/>
    <property type="evidence" value="ECO:0007669"/>
    <property type="project" value="TreeGrafter"/>
</dbReference>
<dbReference type="GeneID" id="33560795"/>
<dbReference type="GO" id="GO:0000462">
    <property type="term" value="P:maturation of SSU-rRNA from tricistronic rRNA transcript (SSU-rRNA, 5.8S rRNA, LSU-rRNA)"/>
    <property type="evidence" value="ECO:0007669"/>
    <property type="project" value="InterPro"/>
</dbReference>
<accession>A0A1Y1UU15</accession>
<dbReference type="SUPFAM" id="SSF50998">
    <property type="entry name" value="Quinoprotein alcohol dehydrogenase-like"/>
    <property type="match status" value="1"/>
</dbReference>
<dbReference type="EMBL" id="NBSH01000001">
    <property type="protein sequence ID" value="ORX40916.1"/>
    <property type="molecule type" value="Genomic_DNA"/>
</dbReference>
<dbReference type="PANTHER" id="PTHR44163">
    <property type="entry name" value="U3 SMALL NUCLEOLAR RNA-ASSOCIATED PROTEIN 4 HOMOLOG"/>
    <property type="match status" value="1"/>
</dbReference>
<organism evidence="1 2">
    <name type="scientific">Kockovaella imperatae</name>
    <dbReference type="NCBI Taxonomy" id="4999"/>
    <lineage>
        <taxon>Eukaryota</taxon>
        <taxon>Fungi</taxon>
        <taxon>Dikarya</taxon>
        <taxon>Basidiomycota</taxon>
        <taxon>Agaricomycotina</taxon>
        <taxon>Tremellomycetes</taxon>
        <taxon>Tremellales</taxon>
        <taxon>Cuniculitremaceae</taxon>
        <taxon>Kockovaella</taxon>
    </lineage>
</organism>
<dbReference type="AlphaFoldDB" id="A0A1Y1UU15"/>
<dbReference type="GO" id="GO:0003723">
    <property type="term" value="F:RNA binding"/>
    <property type="evidence" value="ECO:0007669"/>
    <property type="project" value="TreeGrafter"/>
</dbReference>
<proteinExistence type="predicted"/>
<dbReference type="OrthoDB" id="8883818at2759"/>
<dbReference type="SMART" id="SM00320">
    <property type="entry name" value="WD40"/>
    <property type="match status" value="7"/>
</dbReference>
<comment type="caution">
    <text evidence="1">The sequence shown here is derived from an EMBL/GenBank/DDBJ whole genome shotgun (WGS) entry which is preliminary data.</text>
</comment>
<dbReference type="Proteomes" id="UP000193218">
    <property type="component" value="Unassembled WGS sequence"/>
</dbReference>
<reference evidence="1 2" key="1">
    <citation type="submission" date="2017-03" db="EMBL/GenBank/DDBJ databases">
        <title>Widespread Adenine N6-methylation of Active Genes in Fungi.</title>
        <authorList>
            <consortium name="DOE Joint Genome Institute"/>
            <person name="Mondo S.J."/>
            <person name="Dannebaum R.O."/>
            <person name="Kuo R.C."/>
            <person name="Louie K.B."/>
            <person name="Bewick A.J."/>
            <person name="Labutti K."/>
            <person name="Haridas S."/>
            <person name="Kuo A."/>
            <person name="Salamov A."/>
            <person name="Ahrendt S.R."/>
            <person name="Lau R."/>
            <person name="Bowen B.P."/>
            <person name="Lipzen A."/>
            <person name="Sullivan W."/>
            <person name="Andreopoulos W.B."/>
            <person name="Clum A."/>
            <person name="Lindquist E."/>
            <person name="Daum C."/>
            <person name="Northen T.R."/>
            <person name="Ramamoorthy G."/>
            <person name="Schmitz R.J."/>
            <person name="Gryganskyi A."/>
            <person name="Culley D."/>
            <person name="Magnuson J."/>
            <person name="James T.Y."/>
            <person name="O'Malley M.A."/>
            <person name="Stajich J.E."/>
            <person name="Spatafora J.W."/>
            <person name="Visel A."/>
            <person name="Grigoriev I.V."/>
        </authorList>
    </citation>
    <scope>NUCLEOTIDE SEQUENCE [LARGE SCALE GENOMIC DNA]</scope>
    <source>
        <strain evidence="1 2">NRRL Y-17943</strain>
    </source>
</reference>
<dbReference type="InterPro" id="IPR046351">
    <property type="entry name" value="UTP4"/>
</dbReference>
<sequence>MSPIPPAAPVQLHRARFLDYTPSPITCISFAPLPLPAPDLVGKGKGRQDAFSPDELGLLVVARENGNVEIWEWMREEGGNGNWVLERVLPPTLTHPTVSLMALTIRPSFKSYAVPKLKALRLFTAGSEASELVERCLQTGRILQSYHIPSPPIWSLSVSPTHTLLCLSTTAPTLTFISLDDTLSPPPPHLLRTEYLPSTTRTVSIAWGPPEPIQEDSEWVWRDTYLVTGNSDSSFRKWDIPRGAGRVTIRGRSVVEKAKKGRKTIIWGVAALPDGTIVTSDSLGSVTFWDGSSLAQKNSFKAHKADAMCLVVGPDGKSVFTSGPDQRVCQFVHTDAWRLVANRRIHSHDVRALAMFPPYTPYVSPPFCPILASGGWDMSLALTPAGETGRNPLGKAKGMSRTIFEESFARKLSYMGGGRGTGRISLARAPRLLLARKDRSVGVWKILEDELGWEKLFEMDFRLRTSLIASAISPDGRWVAVSDLYETKLFSLDAKPQRMPLHLVDSPELSHLSLETTGTGSSALLFTPDSQRLVLGLSSQVVVVDIDAARVLKCFKRDDPISGGRVIRSGDADTSNDPAITTLATSDDGQYLAVADLLSRVSIFNLDTLRQTAVLPTLPSIPLTLAFCPTHPSLLAIASPSGAMTFYNLDTNRFLSPTRQLNILNAALRDQYTPAQGISFEPCRSTPRAAKVVIWSHDWLCTARIDLEALSRQGKHDESLRKKRAREAREALESVSSSSAGPDDPNFFKISLDRFRGLGGVDWLAEGEMIVVERQLGDFMGELPPAFWSGGYGRA</sequence>
<dbReference type="InterPro" id="IPR015943">
    <property type="entry name" value="WD40/YVTN_repeat-like_dom_sf"/>
</dbReference>
<dbReference type="RefSeq" id="XP_021874595.1">
    <property type="nucleotide sequence ID" value="XM_022018986.1"/>
</dbReference>
<dbReference type="GO" id="GO:0034455">
    <property type="term" value="C:t-UTP complex"/>
    <property type="evidence" value="ECO:0007669"/>
    <property type="project" value="TreeGrafter"/>
</dbReference>
<protein>
    <submittedName>
        <fullName evidence="1">Quinon protein alcohol dehydrogenase-like superfamily</fullName>
    </submittedName>
</protein>
<name>A0A1Y1UU15_9TREE</name>
<dbReference type="FunCoup" id="A0A1Y1UU15">
    <property type="interactions" value="500"/>
</dbReference>
<dbReference type="STRING" id="4999.A0A1Y1UU15"/>
<dbReference type="PANTHER" id="PTHR44163:SF1">
    <property type="entry name" value="U3 SMALL NUCLEOLAR RNA-ASSOCIATED PROTEIN 4 HOMOLOG"/>
    <property type="match status" value="1"/>
</dbReference>
<evidence type="ECO:0000313" key="1">
    <source>
        <dbReference type="EMBL" id="ORX40916.1"/>
    </source>
</evidence>
<dbReference type="GO" id="GO:0030686">
    <property type="term" value="C:90S preribosome"/>
    <property type="evidence" value="ECO:0007669"/>
    <property type="project" value="InterPro"/>
</dbReference>
<dbReference type="Gene3D" id="2.130.10.10">
    <property type="entry name" value="YVTN repeat-like/Quinoprotein amine dehydrogenase"/>
    <property type="match status" value="3"/>
</dbReference>
<dbReference type="InParanoid" id="A0A1Y1UU15"/>
<evidence type="ECO:0000313" key="2">
    <source>
        <dbReference type="Proteomes" id="UP000193218"/>
    </source>
</evidence>
<keyword evidence="2" id="KW-1185">Reference proteome</keyword>
<dbReference type="InterPro" id="IPR001680">
    <property type="entry name" value="WD40_rpt"/>
</dbReference>